<evidence type="ECO:0000256" key="2">
    <source>
        <dbReference type="ARBA" id="ARBA00010116"/>
    </source>
</evidence>
<feature type="domain" description="Big-1" evidence="8">
    <location>
        <begin position="1561"/>
        <end position="1658"/>
    </location>
</feature>
<dbReference type="RefSeq" id="WP_032170019.1">
    <property type="nucleotide sequence ID" value="NZ_BGIB01000061.1"/>
</dbReference>
<feature type="domain" description="Big-1" evidence="8">
    <location>
        <begin position="1665"/>
        <end position="1749"/>
    </location>
</feature>
<gene>
    <name evidence="11" type="primary">yeeJ</name>
    <name evidence="11" type="ORF">G4A38_19870</name>
    <name evidence="10" type="ORF">G4A47_23595</name>
</gene>
<feature type="domain" description="Big-1" evidence="8">
    <location>
        <begin position="1765"/>
        <end position="1856"/>
    </location>
</feature>
<evidence type="ECO:0000256" key="5">
    <source>
        <dbReference type="ARBA" id="ARBA00023136"/>
    </source>
</evidence>
<sequence length="2358" mass="248599">MATKKRSGEEINDRQILCGMGIKLRRLTAGICLITQLAFPMAAAAQGVVNAATQQPVPAQIAIANANTVPYTLGALESAQSVAERFGISVAELRKLNQFRTFARGFDNVRQGDELDVPAQVSEKKLTPPPGNSSDNLEQQIASTSQQIGSLLAEDMNSEQAANMARGWASSQASGAMTDWLSRFGTARITLGVDEDFSLKNSQFDFLHPWYETPDNLFFSQHTLHRTDERTQINNGLGWRHFTPTWMSGINFFFDHDLSRYHSRAGIGAEYWRDYLKLSSNGYLRLTNWRSAPELDNDYEARPANGWDVRAESWLPAWPHLGGKLVYEQYYGDEVALFDKDDRQSNPHAITAGLNYTPFPLMTFSAEQRQGKQGENDTRFAVDFTWQPGSAMQKQLDPNEVAARRSLAGSRYDLVDRNNNIVLEYRKKELVRLTLTDPVTGKSGEVKSLVSSLQTKYALKGYNVEATALEAAGGKVVTTGKDILVTLPAYRFTSTPETDNTWPIEVTAEDVKGNLSNREQSMVVVQAPTLSQKDSSVSLSTQTLNADSHSTATLTFIAHDAAGNPVVGLVLSTRHEGVQDITLSDWKDNGDGSYTQILTTGAMSGTLTLMPQLNGVDAAKAPAVVNIISVSSSRTHSSIKIDKDRYLSGNPIEVTVELRDENDKPVKEQKQQLNNAVSIDNVKPGVTTDWKETADGVYKATYTAYTKGSGLTAKLLMQNWNEDLHTAGFIIDANPQSAKIATLSASNNGVLANENAANTVSVNVADEGSNPINDHTVTFAVLSGSATSFNNQNTAKTDVNGLATFDLKSSKQEDNTVEVTLENGVKQTLIVSFVGDSSTAQVDLQKSKNEVVADGNDSVTMTATVRDAKGNLLNDVMVTFNVNSAEAKLSQTEVNSHDGIATATLTSLKNGDYRVTASVSSGSQANQQVNFIGDQSTAALTLSVPSGDITVTNTAPQYMTATLQDKNGNPLKDKEITFSVPNDVASKFSISNGGKGMTDSNGVAIASLTGTLAGTHMIMARLANSNVSDAQPMTFVADKDRAVVVLQTSKAEIIGNGVDETTLTATVKDPSNHPVAGITVNFTMPQDVAANFTLENNGIAITQANGEAHVTLKGKKAGTHTVTATLGNNNTSDSQPVTFVADKASAQVVLQISKDEITGNGVDSATLTATVKDQFDNEVNNLPVTFSSASSGLTLTPGVSNTNESGIAQATLAGVAFGEKTVTASLANNGASDNKTVHFIGDTAAAKIIELTPVPDSIIAGTPQNSSGSVITATVVDNNGFPVKGVTVNFTSNAATAEMTNGGQAVTNEQGKATVTYTNTRSSIESGARPDTVEASLENGSSTLSTSINVNADASTAHLTLLQALFDTVSAGETTSLYIEVKDNYGNGVPQQEVTLSVSPSEGVTPSNNAIYTTNHDGNFYASFTATKAGVYQLTATLENGDSMQQTVTYVPNVANAEITLAASKDPVIADNNDLTTLTATVADTEGNAIANTEVTFTLPEDVKANFTLSDGGKVITDAEGKAKVTLKGTKAGAHTVTASMTGGKSEQLVVNFIADTLTAQVNLNVTEDNFIANNVGMTRLQATVTDGNGNPLANEAVTFTLPADVSASFTLGQGGSAITDINGKAEVTLSGTKSGTYPVTVSVNNYGVSDTKQVTLIADAGTAKLASLTSVYSFVVSTTEGATMTASVTDANGNPVEGIKVNFRGTSVTLSSTSVETDDRGFAEILVTSTEVGLKTVSASLADKPTEVISRLLNASADVNSATITSLEIPEGQVMVAQDVAVKAHVNDQFGNPVAHQPVTFSAEPSSQMIISQNTVSTNTQGVAEVTMTPERNGSYMVKASLPNGASLEKQLEAIDEKLTLTASSPLIGVYAPTGATLTATLTSANGTPVEGQVINFSVTPEGATLSGGKVRTNSSGQAPVVLTSNKVGTYTVTASFHNGVTIQTQTTVKVTGNSSTAHVASFIADPSTIAATNTDLSTLKATVEDGSGNLIEGLTVYFALKSGSATLTSLTAVTDQNGIATTSVKGAMTGSVTVSAVTTAGGMQTVDITLVAGPADTSQSVLKSNRSSLKGDYTDSAELRLVLHDISGNPIKVSEGMEFVQSGTNVPYIKISAIDYSLNINGDYKATVTGGGEGIATLIPVLNGVHQAGLSTTIQFTRAEDKIMSGTVSVNGTDLPTTTFPSQGFTGAYYQLNNDNFAPGKTAADYEFSSSASWVDVDATGKVTFKNVGSNSERITATPKSGGPSYVYEIRVKSWWVNAGEAFMIYSLAENFCSSNGYTLPRANYLNHCSSRGIGSLYSEWGDMGHYTTDAGFQSNMYWSSSPANSSEQYVVSLATGDQSVFEKLGFAYATCYKNL</sequence>
<name>A0A3Z0RCI4_ECOLX</name>
<dbReference type="InterPro" id="IPR003535">
    <property type="entry name" value="Intimin/invasin_bac"/>
</dbReference>
<dbReference type="InterPro" id="IPR016186">
    <property type="entry name" value="C-type_lectin-like/link_sf"/>
</dbReference>
<feature type="domain" description="Big-1" evidence="8">
    <location>
        <begin position="939"/>
        <end position="1036"/>
    </location>
</feature>
<feature type="domain" description="Big-1" evidence="8">
    <location>
        <begin position="740"/>
        <end position="834"/>
    </location>
</feature>
<evidence type="ECO:0000259" key="8">
    <source>
        <dbReference type="PROSITE" id="PS51127"/>
    </source>
</evidence>
<dbReference type="Gene3D" id="2.60.40.1080">
    <property type="match status" value="1"/>
</dbReference>
<dbReference type="Gene3D" id="3.10.100.10">
    <property type="entry name" value="Mannose-Binding Protein A, subunit A"/>
    <property type="match status" value="1"/>
</dbReference>
<dbReference type="PRINTS" id="PR01369">
    <property type="entry name" value="INTIMIN"/>
</dbReference>
<feature type="domain" description="Big-1" evidence="8">
    <location>
        <begin position="1458"/>
        <end position="1554"/>
    </location>
</feature>
<dbReference type="GO" id="GO:0009279">
    <property type="term" value="C:cell outer membrane"/>
    <property type="evidence" value="ECO:0007669"/>
    <property type="project" value="UniProtKB-SubCell"/>
</dbReference>
<dbReference type="PROSITE" id="PS51127">
    <property type="entry name" value="BIG1"/>
    <property type="match status" value="13"/>
</dbReference>
<evidence type="ECO:0000259" key="9">
    <source>
        <dbReference type="PROSITE" id="PS51782"/>
    </source>
</evidence>
<dbReference type="PANTHER" id="PTHR39576:SF2">
    <property type="entry name" value="ATTACHING AND EFFACING PROTEIN HOMOLOG-RELATED"/>
    <property type="match status" value="1"/>
</dbReference>
<dbReference type="Gene3D" id="2.60.40.10">
    <property type="entry name" value="Immunoglobulins"/>
    <property type="match status" value="16"/>
</dbReference>
<dbReference type="InterPro" id="IPR038177">
    <property type="entry name" value="IAT_beta_sf"/>
</dbReference>
<evidence type="ECO:0000256" key="3">
    <source>
        <dbReference type="ARBA" id="ARBA00022729"/>
    </source>
</evidence>
<feature type="domain" description="Big-1" evidence="8">
    <location>
        <begin position="1859"/>
        <end position="1953"/>
    </location>
</feature>
<accession>A0A3Z0RCI4</accession>
<feature type="domain" description="Big-1" evidence="8">
    <location>
        <begin position="1147"/>
        <end position="1240"/>
    </location>
</feature>
<dbReference type="Proteomes" id="UP000540485">
    <property type="component" value="Unassembled WGS sequence"/>
</dbReference>
<dbReference type="InterPro" id="IPR015217">
    <property type="entry name" value="Invasin_dom_3"/>
</dbReference>
<comment type="subcellular location">
    <subcellularLocation>
        <location evidence="1">Cell outer membrane</location>
    </subcellularLocation>
</comment>
<dbReference type="Pfam" id="PF11924">
    <property type="entry name" value="IAT_beta"/>
    <property type="match status" value="1"/>
</dbReference>
<feature type="domain" description="Big-1" evidence="8">
    <location>
        <begin position="841"/>
        <end position="932"/>
    </location>
</feature>
<dbReference type="SMART" id="SM00634">
    <property type="entry name" value="BID_1"/>
    <property type="match status" value="13"/>
</dbReference>
<evidence type="ECO:0000256" key="1">
    <source>
        <dbReference type="ARBA" id="ARBA00004442"/>
    </source>
</evidence>
<feature type="domain" description="LysM" evidence="9">
    <location>
        <begin position="69"/>
        <end position="117"/>
    </location>
</feature>
<keyword evidence="4" id="KW-0677">Repeat</keyword>
<dbReference type="Pfam" id="PF02369">
    <property type="entry name" value="Big_1"/>
    <property type="match status" value="13"/>
</dbReference>
<dbReference type="GO" id="GO:0043709">
    <property type="term" value="P:cell adhesion involved in single-species biofilm formation"/>
    <property type="evidence" value="ECO:0007669"/>
    <property type="project" value="UniProtKB-ARBA"/>
</dbReference>
<organism evidence="11">
    <name type="scientific">Escherichia coli</name>
    <dbReference type="NCBI Taxonomy" id="562"/>
    <lineage>
        <taxon>Bacteria</taxon>
        <taxon>Pseudomonadati</taxon>
        <taxon>Pseudomonadota</taxon>
        <taxon>Gammaproteobacteria</taxon>
        <taxon>Enterobacterales</taxon>
        <taxon>Enterobacteriaceae</taxon>
        <taxon>Escherichia</taxon>
    </lineage>
</organism>
<dbReference type="PANTHER" id="PTHR39576">
    <property type="entry name" value="ATTACHING AND EFFACING PROTEIN HOMOLOG-RELATED-RELATED"/>
    <property type="match status" value="1"/>
</dbReference>
<dbReference type="InterPro" id="IPR008964">
    <property type="entry name" value="Invasin/intimin_cell_adhesion"/>
</dbReference>
<dbReference type="InterPro" id="IPR051715">
    <property type="entry name" value="Intimin-Invasin_domain"/>
</dbReference>
<dbReference type="FunFam" id="2.40.160.160:FF:000001">
    <property type="entry name" value="Intimin-like inverse autotransporter SinH"/>
    <property type="match status" value="1"/>
</dbReference>
<dbReference type="SUPFAM" id="SSF49373">
    <property type="entry name" value="Invasin/intimin cell-adhesion fragments"/>
    <property type="match status" value="16"/>
</dbReference>
<dbReference type="FunFam" id="2.60.40.10:FF:002045">
    <property type="entry name" value="Putative adhesin"/>
    <property type="match status" value="1"/>
</dbReference>
<keyword evidence="3" id="KW-0732">Signal</keyword>
<dbReference type="InterPro" id="IPR024519">
    <property type="entry name" value="IAT_beta"/>
</dbReference>
<feature type="domain" description="Big-1" evidence="8">
    <location>
        <begin position="1358"/>
        <end position="1451"/>
    </location>
</feature>
<evidence type="ECO:0000313" key="12">
    <source>
        <dbReference type="Proteomes" id="UP000517067"/>
    </source>
</evidence>
<dbReference type="InterPro" id="IPR022409">
    <property type="entry name" value="PKD/Chitinase_dom"/>
</dbReference>
<feature type="domain" description="Big-1" evidence="8">
    <location>
        <begin position="1248"/>
        <end position="1350"/>
    </location>
</feature>
<reference evidence="11 12" key="1">
    <citation type="journal article" date="2020" name="J. Appl. Microbiol.">
        <title>Genetic characterization of Shigatoxigenic and enteropathogenic Escherichia coli O80:H2 from diarrheic and septicemic calves and relatedness to human Shigatoxigenic E. coli O80:H2.</title>
        <authorList>
            <person name="Habets A."/>
            <person name="Crombe F."/>
            <person name="Nakamura K."/>
            <person name="Guerin V."/>
            <person name="De Rauw K."/>
            <person name="Pierard D."/>
            <person name="Saulmont M."/>
            <person name="Hayashi T."/>
            <person name="Mainil J.G."/>
            <person name="Thiry D."/>
        </authorList>
    </citation>
    <scope>NUCLEOTIDE SEQUENCE [LARGE SCALE GENOMIC DNA]</scope>
    <source>
        <strain evidence="11">EH3306</strain>
        <strain evidence="10 12">EH3307</strain>
    </source>
</reference>
<keyword evidence="6" id="KW-0998">Cell outer membrane</keyword>
<evidence type="ECO:0000256" key="6">
    <source>
        <dbReference type="ARBA" id="ARBA00023237"/>
    </source>
</evidence>
<dbReference type="EMBL" id="JABUPJ010000029">
    <property type="protein sequence ID" value="NYQ40812.1"/>
    <property type="molecule type" value="Genomic_DNA"/>
</dbReference>
<dbReference type="Proteomes" id="UP000517067">
    <property type="component" value="Unassembled WGS sequence"/>
</dbReference>
<dbReference type="FunFam" id="2.60.40.10:FF:000182">
    <property type="entry name" value="Gamma intimin"/>
    <property type="match status" value="6"/>
</dbReference>
<feature type="domain" description="Big-1" evidence="8">
    <location>
        <begin position="1961"/>
        <end position="2053"/>
    </location>
</feature>
<dbReference type="SMART" id="SM00089">
    <property type="entry name" value="PKD"/>
    <property type="match status" value="4"/>
</dbReference>
<comment type="similarity">
    <text evidence="2">Belongs to the intimin/invasin family.</text>
</comment>
<dbReference type="Pfam" id="PF09134">
    <property type="entry name" value="Invasin_D3"/>
    <property type="match status" value="1"/>
</dbReference>
<evidence type="ECO:0000313" key="11">
    <source>
        <dbReference type="EMBL" id="NYQ40812.1"/>
    </source>
</evidence>
<dbReference type="Gene3D" id="2.40.160.160">
    <property type="entry name" value="Inverse autotransporter, beta-domain"/>
    <property type="match status" value="1"/>
</dbReference>
<feature type="domain" description="Big-1" evidence="8">
    <location>
        <begin position="1043"/>
        <end position="1140"/>
    </location>
</feature>
<dbReference type="PROSITE" id="PS51782">
    <property type="entry name" value="LYSM"/>
    <property type="match status" value="1"/>
</dbReference>
<dbReference type="InterPro" id="IPR003344">
    <property type="entry name" value="Big_1_dom"/>
</dbReference>
<dbReference type="InterPro" id="IPR018392">
    <property type="entry name" value="LysM"/>
</dbReference>
<evidence type="ECO:0000313" key="10">
    <source>
        <dbReference type="EMBL" id="NYP88120.1"/>
    </source>
</evidence>
<protein>
    <recommendedName>
        <fullName evidence="7">Inverse autotransporter adhesin YeeJ</fullName>
    </recommendedName>
</protein>
<evidence type="ECO:0000256" key="7">
    <source>
        <dbReference type="ARBA" id="ARBA00068002"/>
    </source>
</evidence>
<evidence type="ECO:0000256" key="4">
    <source>
        <dbReference type="ARBA" id="ARBA00022737"/>
    </source>
</evidence>
<proteinExistence type="inferred from homology"/>
<dbReference type="EMBL" id="JABUPU010000053">
    <property type="protein sequence ID" value="NYP88120.1"/>
    <property type="molecule type" value="Genomic_DNA"/>
</dbReference>
<keyword evidence="5" id="KW-0472">Membrane</keyword>
<dbReference type="InterPro" id="IPR013783">
    <property type="entry name" value="Ig-like_fold"/>
</dbReference>
<comment type="caution">
    <text evidence="11">The sequence shown here is derived from an EMBL/GenBank/DDBJ whole genome shotgun (WGS) entry which is preliminary data.</text>
</comment>